<dbReference type="InterPro" id="IPR018289">
    <property type="entry name" value="MULE_transposase_dom"/>
</dbReference>
<dbReference type="PANTHER" id="PTHR33977">
    <property type="entry name" value="ZINC ION BINDING PROTEIN"/>
    <property type="match status" value="1"/>
</dbReference>
<dbReference type="RefSeq" id="XP_028139810.1">
    <property type="nucleotide sequence ID" value="XM_028284009.1"/>
</dbReference>
<name>A0A6P7G5L6_DIAVI</name>
<feature type="domain" description="MULE transposase" evidence="1">
    <location>
        <begin position="49"/>
        <end position="140"/>
    </location>
</feature>
<protein>
    <submittedName>
        <fullName evidence="2">Uncharacterized protein LOC114334009</fullName>
    </submittedName>
</protein>
<dbReference type="PANTHER" id="PTHR33977:SF1">
    <property type="entry name" value="ZINC ION BINDING PROTEIN"/>
    <property type="match status" value="1"/>
</dbReference>
<reference evidence="2" key="1">
    <citation type="submission" date="2025-08" db="UniProtKB">
        <authorList>
            <consortium name="RefSeq"/>
        </authorList>
    </citation>
    <scope>IDENTIFICATION</scope>
    <source>
        <tissue evidence="2">Whole insect</tissue>
    </source>
</reference>
<dbReference type="InParanoid" id="A0A6P7G5L6"/>
<dbReference type="AlphaFoldDB" id="A0A6P7G5L6"/>
<organism evidence="2">
    <name type="scientific">Diabrotica virgifera virgifera</name>
    <name type="common">western corn rootworm</name>
    <dbReference type="NCBI Taxonomy" id="50390"/>
    <lineage>
        <taxon>Eukaryota</taxon>
        <taxon>Metazoa</taxon>
        <taxon>Ecdysozoa</taxon>
        <taxon>Arthropoda</taxon>
        <taxon>Hexapoda</taxon>
        <taxon>Insecta</taxon>
        <taxon>Pterygota</taxon>
        <taxon>Neoptera</taxon>
        <taxon>Endopterygota</taxon>
        <taxon>Coleoptera</taxon>
        <taxon>Polyphaga</taxon>
        <taxon>Cucujiformia</taxon>
        <taxon>Chrysomeloidea</taxon>
        <taxon>Chrysomelidae</taxon>
        <taxon>Galerucinae</taxon>
        <taxon>Diabroticina</taxon>
        <taxon>Diabroticites</taxon>
        <taxon>Diabrotica</taxon>
    </lineage>
</organism>
<sequence length="511" mass="59023">MEATGNVLFYKAQETANEKYPFLKSNDFVLIIMTDAQAEIMCKYGSDCVCVDGTHGTNGYGFKLNTVLVLDNLRQGFPCALLISNRSDQEVLTVFFSAIKEKVGLISCKNFMSDLADSFYNAWIQVMTLPEHRLYCTWHLDRAWRNNLCKITTKEKQVLVYKQLRIILQETDVPTFSIMLKEFQCQLENDPDLHPFLHYFKSYYANKSEFWAYFYRMHTGLNTNMHIELMHRTLKYLYLNGKTVKRLDKAILAIMKFVRDKLFDSLIVLHKGKICNKIKELRIRHKISLDLNMSLIIPSENGWSIASSRKYEVYTVEENEVNCKCEIFCTECGSCIHRYRCSCIDSAIKWNMCKHIHLLCRYRGLHSENQENLQESNGGNLLSPTDISKNKVEECILTEISKEEENSSATFNNKKESIKVKFLELLDSATYIQQLEIFEKAIAPIAPTLSALTVSNVSSPASTNINVPHKKIQMQRRLFSTKKKTKITRTKIQKPSSEETDLLSLSLVSKR</sequence>
<proteinExistence type="predicted"/>
<evidence type="ECO:0000259" key="1">
    <source>
        <dbReference type="Pfam" id="PF10551"/>
    </source>
</evidence>
<gene>
    <name evidence="2" type="primary">LOC114334009</name>
</gene>
<evidence type="ECO:0000313" key="2">
    <source>
        <dbReference type="RefSeq" id="XP_028139810.1"/>
    </source>
</evidence>
<accession>A0A6P7G5L6</accession>
<dbReference type="Pfam" id="PF10551">
    <property type="entry name" value="MULE"/>
    <property type="match status" value="1"/>
</dbReference>